<dbReference type="SUPFAM" id="SSF51679">
    <property type="entry name" value="Bacterial luciferase-like"/>
    <property type="match status" value="1"/>
</dbReference>
<dbReference type="Pfam" id="PF00296">
    <property type="entry name" value="Bac_luciferase"/>
    <property type="match status" value="1"/>
</dbReference>
<dbReference type="Gene3D" id="3.20.20.30">
    <property type="entry name" value="Luciferase-like domain"/>
    <property type="match status" value="1"/>
</dbReference>
<name>A0ABY2DIB0_9ACTN</name>
<dbReference type="EMBL" id="SMKE01000190">
    <property type="protein sequence ID" value="TDB98810.1"/>
    <property type="molecule type" value="Genomic_DNA"/>
</dbReference>
<evidence type="ECO:0000313" key="2">
    <source>
        <dbReference type="EMBL" id="TDB98810.1"/>
    </source>
</evidence>
<keyword evidence="3" id="KW-1185">Reference proteome</keyword>
<organism evidence="2 3">
    <name type="scientific">Micromonospora fluostatini</name>
    <dbReference type="NCBI Taxonomy" id="1629071"/>
    <lineage>
        <taxon>Bacteria</taxon>
        <taxon>Bacillati</taxon>
        <taxon>Actinomycetota</taxon>
        <taxon>Actinomycetes</taxon>
        <taxon>Micromonosporales</taxon>
        <taxon>Micromonosporaceae</taxon>
        <taxon>Micromonospora</taxon>
    </lineage>
</organism>
<feature type="non-terminal residue" evidence="2">
    <location>
        <position position="91"/>
    </location>
</feature>
<sequence>MTAAGPPPAGEPTGGGLRFGLLLPNAGYYADPLRLLQLARAAEDSGWDGVFLWDHLLLDRATRLPLVDTWTAVTAMLTGTRRIRSGPVVTP</sequence>
<proteinExistence type="predicted"/>
<reference evidence="2 3" key="1">
    <citation type="submission" date="2019-02" db="EMBL/GenBank/DDBJ databases">
        <title>Draft genome sequences of novel Actinobacteria.</title>
        <authorList>
            <person name="Sahin N."/>
            <person name="Ay H."/>
            <person name="Saygin H."/>
        </authorList>
    </citation>
    <scope>NUCLEOTIDE SEQUENCE [LARGE SCALE GENOMIC DNA]</scope>
    <source>
        <strain evidence="2 3">JCM 30529</strain>
    </source>
</reference>
<evidence type="ECO:0000313" key="3">
    <source>
        <dbReference type="Proteomes" id="UP000295626"/>
    </source>
</evidence>
<protein>
    <submittedName>
        <fullName evidence="2">LLM class flavin-dependent oxidoreductase</fullName>
    </submittedName>
</protein>
<gene>
    <name evidence="2" type="ORF">E1091_07455</name>
</gene>
<evidence type="ECO:0000259" key="1">
    <source>
        <dbReference type="Pfam" id="PF00296"/>
    </source>
</evidence>
<dbReference type="Proteomes" id="UP000295626">
    <property type="component" value="Unassembled WGS sequence"/>
</dbReference>
<dbReference type="InterPro" id="IPR011251">
    <property type="entry name" value="Luciferase-like_dom"/>
</dbReference>
<dbReference type="InterPro" id="IPR036661">
    <property type="entry name" value="Luciferase-like_sf"/>
</dbReference>
<feature type="domain" description="Luciferase-like" evidence="1">
    <location>
        <begin position="22"/>
        <end position="91"/>
    </location>
</feature>
<comment type="caution">
    <text evidence="2">The sequence shown here is derived from an EMBL/GenBank/DDBJ whole genome shotgun (WGS) entry which is preliminary data.</text>
</comment>
<accession>A0ABY2DIB0</accession>